<dbReference type="AlphaFoldDB" id="A0A0M3I227"/>
<protein>
    <submittedName>
        <fullName evidence="2">Secreted protein</fullName>
    </submittedName>
</protein>
<dbReference type="WBParaSite" id="ALUE_0001045901-mRNA-1">
    <property type="protein sequence ID" value="ALUE_0001045901-mRNA-1"/>
    <property type="gene ID" value="ALUE_0001045901"/>
</dbReference>
<name>A0A0M3I227_ASCLU</name>
<organism evidence="1 2">
    <name type="scientific">Ascaris lumbricoides</name>
    <name type="common">Giant roundworm</name>
    <dbReference type="NCBI Taxonomy" id="6252"/>
    <lineage>
        <taxon>Eukaryota</taxon>
        <taxon>Metazoa</taxon>
        <taxon>Ecdysozoa</taxon>
        <taxon>Nematoda</taxon>
        <taxon>Chromadorea</taxon>
        <taxon>Rhabditida</taxon>
        <taxon>Spirurina</taxon>
        <taxon>Ascaridomorpha</taxon>
        <taxon>Ascaridoidea</taxon>
        <taxon>Ascarididae</taxon>
        <taxon>Ascaris</taxon>
    </lineage>
</organism>
<evidence type="ECO:0000313" key="1">
    <source>
        <dbReference type="Proteomes" id="UP000036681"/>
    </source>
</evidence>
<proteinExistence type="predicted"/>
<keyword evidence="1" id="KW-1185">Reference proteome</keyword>
<dbReference type="Proteomes" id="UP000036681">
    <property type="component" value="Unplaced"/>
</dbReference>
<evidence type="ECO:0000313" key="2">
    <source>
        <dbReference type="WBParaSite" id="ALUE_0001045901-mRNA-1"/>
    </source>
</evidence>
<sequence length="77" mass="8716">MDIKSGRLIVAMDIPMILLPHSALYASQAYPVMPNGRATDFRHHKGFSTIPKLLSGEPEVYHRNYCTNRWLITSPCS</sequence>
<reference evidence="2" key="1">
    <citation type="submission" date="2017-02" db="UniProtKB">
        <authorList>
            <consortium name="WormBaseParasite"/>
        </authorList>
    </citation>
    <scope>IDENTIFICATION</scope>
</reference>
<accession>A0A0M3I227</accession>